<feature type="domain" description="HTH tetR-type" evidence="4">
    <location>
        <begin position="9"/>
        <end position="69"/>
    </location>
</feature>
<dbReference type="PANTHER" id="PTHR43479">
    <property type="entry name" value="ACREF/ENVCD OPERON REPRESSOR-RELATED"/>
    <property type="match status" value="1"/>
</dbReference>
<dbReference type="EMBL" id="JBHUHQ010000006">
    <property type="protein sequence ID" value="MFD2043303.1"/>
    <property type="molecule type" value="Genomic_DNA"/>
</dbReference>
<dbReference type="SUPFAM" id="SSF46689">
    <property type="entry name" value="Homeodomain-like"/>
    <property type="match status" value="1"/>
</dbReference>
<evidence type="ECO:0000256" key="1">
    <source>
        <dbReference type="ARBA" id="ARBA00022491"/>
    </source>
</evidence>
<keyword evidence="6" id="KW-1185">Reference proteome</keyword>
<evidence type="ECO:0000259" key="4">
    <source>
        <dbReference type="PROSITE" id="PS50977"/>
    </source>
</evidence>
<evidence type="ECO:0000256" key="2">
    <source>
        <dbReference type="ARBA" id="ARBA00023125"/>
    </source>
</evidence>
<dbReference type="PROSITE" id="PS50977">
    <property type="entry name" value="HTH_TETR_2"/>
    <property type="match status" value="1"/>
</dbReference>
<protein>
    <submittedName>
        <fullName evidence="5">TetR/AcrR family transcriptional regulator</fullName>
    </submittedName>
</protein>
<feature type="DNA-binding region" description="H-T-H motif" evidence="3">
    <location>
        <begin position="32"/>
        <end position="51"/>
    </location>
</feature>
<evidence type="ECO:0000256" key="3">
    <source>
        <dbReference type="PROSITE-ProRule" id="PRU00335"/>
    </source>
</evidence>
<sequence length="195" mass="22888">MDGFQRRRELKKTNILEAALALFLKYGVQKVSVAEIAKEANVSQVTIYNYFESKDRLTSDVVLYYIKKIWAETENLMDSDLDFPEKIKQVIFRNTATASQLNEDFYQFIMKEYASKNEDIEQFYTEEALPRLAAFFSLGKKQGYIDPTISNEAIMFYIQMFNDYLSKEEVYKQSLHISEDLTKLCFYGIVGKREE</sequence>
<evidence type="ECO:0000313" key="6">
    <source>
        <dbReference type="Proteomes" id="UP001597383"/>
    </source>
</evidence>
<accession>A0ABW4VYC2</accession>
<dbReference type="PANTHER" id="PTHR43479:SF21">
    <property type="entry name" value="TRANSCRIPTIONAL REGULATOR, TETR FAMILY"/>
    <property type="match status" value="1"/>
</dbReference>
<dbReference type="Pfam" id="PF00440">
    <property type="entry name" value="TetR_N"/>
    <property type="match status" value="1"/>
</dbReference>
<organism evidence="5 6">
    <name type="scientific">Ornithinibacillus salinisoli</name>
    <dbReference type="NCBI Taxonomy" id="1848459"/>
    <lineage>
        <taxon>Bacteria</taxon>
        <taxon>Bacillati</taxon>
        <taxon>Bacillota</taxon>
        <taxon>Bacilli</taxon>
        <taxon>Bacillales</taxon>
        <taxon>Bacillaceae</taxon>
        <taxon>Ornithinibacillus</taxon>
    </lineage>
</organism>
<evidence type="ECO:0000313" key="5">
    <source>
        <dbReference type="EMBL" id="MFD2043303.1"/>
    </source>
</evidence>
<dbReference type="InterPro" id="IPR009057">
    <property type="entry name" value="Homeodomain-like_sf"/>
</dbReference>
<comment type="caution">
    <text evidence="5">The sequence shown here is derived from an EMBL/GenBank/DDBJ whole genome shotgun (WGS) entry which is preliminary data.</text>
</comment>
<dbReference type="PRINTS" id="PR00455">
    <property type="entry name" value="HTHTETR"/>
</dbReference>
<proteinExistence type="predicted"/>
<dbReference type="InterPro" id="IPR050624">
    <property type="entry name" value="HTH-type_Tx_Regulator"/>
</dbReference>
<dbReference type="InterPro" id="IPR001647">
    <property type="entry name" value="HTH_TetR"/>
</dbReference>
<dbReference type="RefSeq" id="WP_377555031.1">
    <property type="nucleotide sequence ID" value="NZ_JBHUHQ010000006.1"/>
</dbReference>
<dbReference type="Proteomes" id="UP001597383">
    <property type="component" value="Unassembled WGS sequence"/>
</dbReference>
<gene>
    <name evidence="5" type="ORF">ACFSJF_03270</name>
</gene>
<name>A0ABW4VYC2_9BACI</name>
<keyword evidence="2 3" id="KW-0238">DNA-binding</keyword>
<dbReference type="Gene3D" id="1.10.357.10">
    <property type="entry name" value="Tetracycline Repressor, domain 2"/>
    <property type="match status" value="1"/>
</dbReference>
<reference evidence="6" key="1">
    <citation type="journal article" date="2019" name="Int. J. Syst. Evol. Microbiol.">
        <title>The Global Catalogue of Microorganisms (GCM) 10K type strain sequencing project: providing services to taxonomists for standard genome sequencing and annotation.</title>
        <authorList>
            <consortium name="The Broad Institute Genomics Platform"/>
            <consortium name="The Broad Institute Genome Sequencing Center for Infectious Disease"/>
            <person name="Wu L."/>
            <person name="Ma J."/>
        </authorList>
    </citation>
    <scope>NUCLEOTIDE SEQUENCE [LARGE SCALE GENOMIC DNA]</scope>
    <source>
        <strain evidence="6">R28</strain>
    </source>
</reference>
<keyword evidence="1" id="KW-0678">Repressor</keyword>